<dbReference type="Proteomes" id="UP001163223">
    <property type="component" value="Chromosome"/>
</dbReference>
<protein>
    <submittedName>
        <fullName evidence="1">GcrA cell cycle regulator</fullName>
    </submittedName>
</protein>
<gene>
    <name evidence="1" type="ORF">OXU80_18865</name>
</gene>
<sequence>MSWNDERVEILRQLWTEGLSASQIAERLGGGLSRNAVIGKVHRLKLESRARALVGTGFGEAEVADAAIEVAAAAPAVVAAPVVQDNAEIRLVSSQVLPAARVLPRTLGATALKMEPIDAGSDDGIVGELEVAEPRVGGGEVVPIARKLTLVQLSERTCKWPVGDPLKPDFHFCGHHAGDASPYCSYHARLAFQPSAERRRMR</sequence>
<proteinExistence type="predicted"/>
<evidence type="ECO:0000313" key="1">
    <source>
        <dbReference type="EMBL" id="WAJ26911.1"/>
    </source>
</evidence>
<reference evidence="1" key="1">
    <citation type="submission" date="2022-11" db="EMBL/GenBank/DDBJ databases">
        <title>beta-Carotene-producing bacterium, Jeongeuplla avenae sp. nov., alleviates the salt stress of Arabidopsis seedlings.</title>
        <authorList>
            <person name="Jiang L."/>
            <person name="Lee J."/>
        </authorList>
    </citation>
    <scope>NUCLEOTIDE SEQUENCE</scope>
    <source>
        <strain evidence="1">DY_R2A_6</strain>
    </source>
</reference>
<accession>A0ACD4NJI2</accession>
<evidence type="ECO:0000313" key="2">
    <source>
        <dbReference type="Proteomes" id="UP001163223"/>
    </source>
</evidence>
<dbReference type="EMBL" id="CP113520">
    <property type="protein sequence ID" value="WAJ26911.1"/>
    <property type="molecule type" value="Genomic_DNA"/>
</dbReference>
<keyword evidence="2" id="KW-1185">Reference proteome</keyword>
<name>A0ACD4NJI2_9HYPH</name>
<organism evidence="1 2">
    <name type="scientific">Antarcticirhabdus aurantiaca</name>
    <dbReference type="NCBI Taxonomy" id="2606717"/>
    <lineage>
        <taxon>Bacteria</taxon>
        <taxon>Pseudomonadati</taxon>
        <taxon>Pseudomonadota</taxon>
        <taxon>Alphaproteobacteria</taxon>
        <taxon>Hyphomicrobiales</taxon>
        <taxon>Aurantimonadaceae</taxon>
        <taxon>Antarcticirhabdus</taxon>
    </lineage>
</organism>